<dbReference type="PROSITE" id="PS50943">
    <property type="entry name" value="HTH_CROC1"/>
    <property type="match status" value="1"/>
</dbReference>
<dbReference type="Gene3D" id="1.10.260.40">
    <property type="entry name" value="lambda repressor-like DNA-binding domains"/>
    <property type="match status" value="1"/>
</dbReference>
<dbReference type="AlphaFoldDB" id="A0A2W4RBU4"/>
<gene>
    <name evidence="5" type="ORF">DM484_08525</name>
</gene>
<proteinExistence type="predicted"/>
<dbReference type="PANTHER" id="PTHR36511">
    <property type="entry name" value="MERR FAMILY BACTERIAL REGULATORY PROTEIN"/>
    <property type="match status" value="1"/>
</dbReference>
<dbReference type="Proteomes" id="UP000249396">
    <property type="component" value="Unassembled WGS sequence"/>
</dbReference>
<accession>A0A2W4RBU4</accession>
<dbReference type="SUPFAM" id="SSF47413">
    <property type="entry name" value="lambda repressor-like DNA-binding domains"/>
    <property type="match status" value="1"/>
</dbReference>
<evidence type="ECO:0000256" key="3">
    <source>
        <dbReference type="ARBA" id="ARBA00023163"/>
    </source>
</evidence>
<comment type="caution">
    <text evidence="5">The sequence shown here is derived from an EMBL/GenBank/DDBJ whole genome shotgun (WGS) entry which is preliminary data.</text>
</comment>
<sequence>MSKAFESIAQGLREAISLNEGQAIQTNTYHPEKIDVVQLRHSLGLTQTEFAAKFCISLGTLRHWERGDRKPHGPALALLHVVAKEPQAVLRALS</sequence>
<evidence type="ECO:0000259" key="4">
    <source>
        <dbReference type="PROSITE" id="PS50943"/>
    </source>
</evidence>
<dbReference type="InterPro" id="IPR010982">
    <property type="entry name" value="Lambda_DNA-bd_dom_sf"/>
</dbReference>
<dbReference type="SMART" id="SM00530">
    <property type="entry name" value="HTH_XRE"/>
    <property type="match status" value="1"/>
</dbReference>
<reference evidence="5 6" key="1">
    <citation type="journal article" date="2018" name="Aquat. Microb. Ecol.">
        <title>Gammaproteobacterial methanotrophs dominate.</title>
        <authorList>
            <person name="Rissanen A.J."/>
            <person name="Saarenheimo J."/>
            <person name="Tiirola M."/>
            <person name="Peura S."/>
            <person name="Aalto S.L."/>
            <person name="Karvinen A."/>
            <person name="Nykanen H."/>
        </authorList>
    </citation>
    <scope>NUCLEOTIDE SEQUENCE [LARGE SCALE GENOMIC DNA]</scope>
    <source>
        <strain evidence="5">AMbin10</strain>
    </source>
</reference>
<protein>
    <submittedName>
        <fullName evidence="5">Transcriptional regulator</fullName>
    </submittedName>
</protein>
<dbReference type="PANTHER" id="PTHR36511:SF4">
    <property type="entry name" value="ANTITOXIN MQSA"/>
    <property type="match status" value="1"/>
</dbReference>
<name>A0A2W4RBU4_9GAMM</name>
<evidence type="ECO:0000256" key="2">
    <source>
        <dbReference type="ARBA" id="ARBA00023125"/>
    </source>
</evidence>
<keyword evidence="2" id="KW-0238">DNA-binding</keyword>
<dbReference type="CDD" id="cd00093">
    <property type="entry name" value="HTH_XRE"/>
    <property type="match status" value="1"/>
</dbReference>
<organism evidence="5 6">
    <name type="scientific">Candidatus Methylumidiphilus alinenensis</name>
    <dbReference type="NCBI Taxonomy" id="2202197"/>
    <lineage>
        <taxon>Bacteria</taxon>
        <taxon>Pseudomonadati</taxon>
        <taxon>Pseudomonadota</taxon>
        <taxon>Gammaproteobacteria</taxon>
        <taxon>Methylococcales</taxon>
        <taxon>Candidatus Methylumidiphilus</taxon>
    </lineage>
</organism>
<keyword evidence="3" id="KW-0804">Transcription</keyword>
<feature type="domain" description="HTH cro/C1-type" evidence="4">
    <location>
        <begin position="36"/>
        <end position="71"/>
    </location>
</feature>
<evidence type="ECO:0000313" key="6">
    <source>
        <dbReference type="Proteomes" id="UP000249396"/>
    </source>
</evidence>
<dbReference type="GO" id="GO:0003677">
    <property type="term" value="F:DNA binding"/>
    <property type="evidence" value="ECO:0007669"/>
    <property type="project" value="UniProtKB-KW"/>
</dbReference>
<dbReference type="InterPro" id="IPR052359">
    <property type="entry name" value="HTH-type_reg/antitoxin"/>
</dbReference>
<dbReference type="EMBL" id="QJPH01000269">
    <property type="protein sequence ID" value="PZN81332.1"/>
    <property type="molecule type" value="Genomic_DNA"/>
</dbReference>
<evidence type="ECO:0000256" key="1">
    <source>
        <dbReference type="ARBA" id="ARBA00023015"/>
    </source>
</evidence>
<keyword evidence="1" id="KW-0805">Transcription regulation</keyword>
<dbReference type="InterPro" id="IPR001387">
    <property type="entry name" value="Cro/C1-type_HTH"/>
</dbReference>
<evidence type="ECO:0000313" key="5">
    <source>
        <dbReference type="EMBL" id="PZN81332.1"/>
    </source>
</evidence>
<dbReference type="Pfam" id="PF01381">
    <property type="entry name" value="HTH_3"/>
    <property type="match status" value="1"/>
</dbReference>